<dbReference type="CDD" id="cd04181">
    <property type="entry name" value="NTP_transferase"/>
    <property type="match status" value="1"/>
</dbReference>
<gene>
    <name evidence="4" type="ORF">COV55_03655</name>
</gene>
<dbReference type="InterPro" id="IPR050065">
    <property type="entry name" value="GlmU-like"/>
</dbReference>
<dbReference type="GO" id="GO:0016779">
    <property type="term" value="F:nucleotidyltransferase activity"/>
    <property type="evidence" value="ECO:0007669"/>
    <property type="project" value="UniProtKB-KW"/>
</dbReference>
<evidence type="ECO:0000313" key="4">
    <source>
        <dbReference type="EMBL" id="PIR06592.1"/>
    </source>
</evidence>
<dbReference type="PANTHER" id="PTHR43584:SF8">
    <property type="entry name" value="N-ACETYLMURAMATE ALPHA-1-PHOSPHATE URIDYLYLTRANSFERASE"/>
    <property type="match status" value="1"/>
</dbReference>
<organism evidence="4 5">
    <name type="scientific">Candidatus Komeilibacteria bacterium CG11_big_fil_rev_8_21_14_0_20_36_20</name>
    <dbReference type="NCBI Taxonomy" id="1974477"/>
    <lineage>
        <taxon>Bacteria</taxon>
        <taxon>Candidatus Komeiliibacteriota</taxon>
    </lineage>
</organism>
<dbReference type="Gene3D" id="3.90.550.10">
    <property type="entry name" value="Spore Coat Polysaccharide Biosynthesis Protein SpsA, Chain A"/>
    <property type="match status" value="1"/>
</dbReference>
<evidence type="ECO:0000256" key="2">
    <source>
        <dbReference type="ARBA" id="ARBA00022695"/>
    </source>
</evidence>
<dbReference type="InterPro" id="IPR029044">
    <property type="entry name" value="Nucleotide-diphossugar_trans"/>
</dbReference>
<sequence length="242" mass="27849">MLKKALVSAAGKGTRMLHLSKDKPKHLIEVNGRPFLYYVLSNLKQAGFEEIIMIVGYKKEVMAKFFKDFGKEFNLSLINQFELLGEDKYGTACPLECVKNILGQESFLSIYGDNLYSVEDLKVFNIDDQYSYVAGFYHEQPQNYGVLQVGHNGFLKKIVEKPKEFIGNLINTGLYKFTAEIFQYLDQINISPRGEYELVDMINLLAQQKKVKVRELKGAWLDFGKPEDIKKVEEYLDDKKSN</sequence>
<dbReference type="PANTHER" id="PTHR43584">
    <property type="entry name" value="NUCLEOTIDYL TRANSFERASE"/>
    <property type="match status" value="1"/>
</dbReference>
<evidence type="ECO:0000256" key="1">
    <source>
        <dbReference type="ARBA" id="ARBA00022679"/>
    </source>
</evidence>
<keyword evidence="2" id="KW-0548">Nucleotidyltransferase</keyword>
<accession>A0A2H0NCH5</accession>
<dbReference type="EMBL" id="PCWQ01000012">
    <property type="protein sequence ID" value="PIR06592.1"/>
    <property type="molecule type" value="Genomic_DNA"/>
</dbReference>
<dbReference type="SUPFAM" id="SSF53448">
    <property type="entry name" value="Nucleotide-diphospho-sugar transferases"/>
    <property type="match status" value="1"/>
</dbReference>
<comment type="caution">
    <text evidence="4">The sequence shown here is derived from an EMBL/GenBank/DDBJ whole genome shotgun (WGS) entry which is preliminary data.</text>
</comment>
<name>A0A2H0NCH5_9BACT</name>
<protein>
    <recommendedName>
        <fullName evidence="3">Nucleotidyl transferase domain-containing protein</fullName>
    </recommendedName>
</protein>
<feature type="domain" description="Nucleotidyl transferase" evidence="3">
    <location>
        <begin position="4"/>
        <end position="235"/>
    </location>
</feature>
<evidence type="ECO:0000259" key="3">
    <source>
        <dbReference type="Pfam" id="PF00483"/>
    </source>
</evidence>
<dbReference type="InterPro" id="IPR005835">
    <property type="entry name" value="NTP_transferase_dom"/>
</dbReference>
<dbReference type="AlphaFoldDB" id="A0A2H0NCH5"/>
<keyword evidence="1" id="KW-0808">Transferase</keyword>
<evidence type="ECO:0000313" key="5">
    <source>
        <dbReference type="Proteomes" id="UP000230564"/>
    </source>
</evidence>
<dbReference type="Proteomes" id="UP000230564">
    <property type="component" value="Unassembled WGS sequence"/>
</dbReference>
<proteinExistence type="predicted"/>
<dbReference type="Pfam" id="PF00483">
    <property type="entry name" value="NTP_transferase"/>
    <property type="match status" value="1"/>
</dbReference>
<reference evidence="4 5" key="1">
    <citation type="submission" date="2017-09" db="EMBL/GenBank/DDBJ databases">
        <title>Depth-based differentiation of microbial function through sediment-hosted aquifers and enrichment of novel symbionts in the deep terrestrial subsurface.</title>
        <authorList>
            <person name="Probst A.J."/>
            <person name="Ladd B."/>
            <person name="Jarett J.K."/>
            <person name="Geller-Mcgrath D.E."/>
            <person name="Sieber C.M."/>
            <person name="Emerson J.B."/>
            <person name="Anantharaman K."/>
            <person name="Thomas B.C."/>
            <person name="Malmstrom R."/>
            <person name="Stieglmeier M."/>
            <person name="Klingl A."/>
            <person name="Woyke T."/>
            <person name="Ryan C.M."/>
            <person name="Banfield J.F."/>
        </authorList>
    </citation>
    <scope>NUCLEOTIDE SEQUENCE [LARGE SCALE GENOMIC DNA]</scope>
    <source>
        <strain evidence="4">CG11_big_fil_rev_8_21_14_0_20_36_20</strain>
    </source>
</reference>